<protein>
    <submittedName>
        <fullName evidence="2">Uncharacterized protein</fullName>
    </submittedName>
</protein>
<accession>A0A4D6EG88</accession>
<dbReference type="Pfam" id="PF26200">
    <property type="entry name" value="Rcat_RNF216"/>
    <property type="match status" value="1"/>
</dbReference>
<proteinExistence type="predicted"/>
<feature type="compositionally biased region" description="Polar residues" evidence="1">
    <location>
        <begin position="274"/>
        <end position="293"/>
    </location>
</feature>
<reference evidence="2" key="1">
    <citation type="journal article" date="2019" name="Front. Microbiol.">
        <title>Pandoravirus Celtis Illustrates the Microevolution Processes at Work in the Giant Pandoraviridae Genomes.</title>
        <authorList>
            <person name="Legendre M."/>
            <person name="Alempic J.M."/>
            <person name="Philippe N."/>
            <person name="Lartigue A."/>
            <person name="Jeudy S."/>
            <person name="Poirot O."/>
            <person name="Ta N.T."/>
            <person name="Nin S."/>
            <person name="Coute Y."/>
            <person name="Abergel C."/>
            <person name="Claverie J.M."/>
        </authorList>
    </citation>
    <scope>NUCLEOTIDE SEQUENCE</scope>
</reference>
<feature type="region of interest" description="Disordered" evidence="1">
    <location>
        <begin position="220"/>
        <end position="366"/>
    </location>
</feature>
<feature type="region of interest" description="Disordered" evidence="1">
    <location>
        <begin position="842"/>
        <end position="896"/>
    </location>
</feature>
<name>A0A4D6EG88_9VIRU</name>
<evidence type="ECO:0000313" key="3">
    <source>
        <dbReference type="Proteomes" id="UP001237152"/>
    </source>
</evidence>
<feature type="compositionally biased region" description="Low complexity" evidence="1">
    <location>
        <begin position="321"/>
        <end position="337"/>
    </location>
</feature>
<feature type="region of interest" description="Disordered" evidence="1">
    <location>
        <begin position="1"/>
        <end position="48"/>
    </location>
</feature>
<feature type="compositionally biased region" description="Basic residues" evidence="1">
    <location>
        <begin position="308"/>
        <end position="317"/>
    </location>
</feature>
<dbReference type="Proteomes" id="UP001237152">
    <property type="component" value="Segment"/>
</dbReference>
<feature type="compositionally biased region" description="Basic and acidic residues" evidence="1">
    <location>
        <begin position="223"/>
        <end position="252"/>
    </location>
</feature>
<sequence length="896" mass="96275">MATAALSRMDVVDGRRADVMPAQPRRAPPKSNATSSAHTTSVSAAAPPQQTDAIAVARMRCAYPITLMLRSDPTVGDALWVQGPPARPVIHLGEDIHTDFDSVATAMSVLVPGADRRRTSPRRAPAARTLLDARVNLTKTEGDDNFVVATVPLTTLLDSVVDQGRAGRGALCVARSASWVGQALARRPPLPLRPQRSAERARSDMEHMMRRLDRIVSRVASEAARDRTGHMSDDDGGNDGDHDNDGDHHEDTQPSSVETLDTTMDDDDGLVIITRTSTLTTRDQQGPVSTQRSPLAVEDGSAEARMAPQRRRRTAKRSRPEAPTTTTTAPTAPAARPRPAKRMRKSLATNTSTSSEPIRTMSPVLSLDRSSDATHAVPEAVCDIVLRPCVEAAGIECSICMRDDGTVLWDVPQARPATLHDLWTDPDRHVLVANGARLADDVILVNPCRNTDHAVCVGCMRTVLLNRGRPPVSVARAAVGCVSLDGESRCAATAYPEAHPFALVLDGDEALNLAGLYDRHRFPGMEVIPCPLHTVVDRPVPAGRRRGPRVEVIPCGAECIVEHDRVAQAVRGHLAIACTQNPRCAGTFCYHCRSRLPAGATRCGRCTHVAEHDNPEGINRYFYRPGLMAPAGSGDKTGASVAEHIGHQAGNASGNGADAHLLRNREITEEVAVDQIERMLAMDRVAQPCYRCGVPLLKSTECNALSHCGVQKCYMCGRNALAGGHLEPEHWDAHGSTGCPRYDHHAYWRTMKDPFVCAEGRCYSDVKECKVAAHRAGIEAMHAERRVWHAWGMLRSLAAPLRERVISKLDAATAPTDTARALLLARVSKILGVRAATSTSIMASSSATTSPARSSTTTTSTSSTETATGATATTTTTVSRSRTTTTATTAGFRGRS</sequence>
<evidence type="ECO:0000313" key="2">
    <source>
        <dbReference type="EMBL" id="QBZ80851.1"/>
    </source>
</evidence>
<feature type="compositionally biased region" description="Low complexity" evidence="1">
    <location>
        <begin position="842"/>
        <end position="890"/>
    </location>
</feature>
<feature type="compositionally biased region" description="Low complexity" evidence="1">
    <location>
        <begin position="31"/>
        <end position="46"/>
    </location>
</feature>
<dbReference type="EMBL" id="MK174290">
    <property type="protein sequence ID" value="QBZ80851.1"/>
    <property type="molecule type" value="Genomic_DNA"/>
</dbReference>
<dbReference type="Gene3D" id="1.20.120.1750">
    <property type="match status" value="1"/>
</dbReference>
<organism evidence="2 3">
    <name type="scientific">Pandoravirus celtis</name>
    <dbReference type="NCBI Taxonomy" id="2568002"/>
    <lineage>
        <taxon>Viruses</taxon>
        <taxon>Pandoravirus</taxon>
    </lineage>
</organism>
<gene>
    <name evidence="2" type="ORF">pclt_cds_253</name>
</gene>
<feature type="compositionally biased region" description="Polar residues" evidence="1">
    <location>
        <begin position="347"/>
        <end position="357"/>
    </location>
</feature>
<evidence type="ECO:0000256" key="1">
    <source>
        <dbReference type="SAM" id="MobiDB-lite"/>
    </source>
</evidence>